<dbReference type="PANTHER" id="PTHR10366:SF564">
    <property type="entry name" value="STEROL-4-ALPHA-CARBOXYLATE 3-DEHYDROGENASE, DECARBOXYLATING"/>
    <property type="match status" value="1"/>
</dbReference>
<keyword evidence="1" id="KW-0560">Oxidoreductase</keyword>
<dbReference type="InterPro" id="IPR050425">
    <property type="entry name" value="NAD(P)_dehydrat-like"/>
</dbReference>
<dbReference type="InterPro" id="IPR036291">
    <property type="entry name" value="NAD(P)-bd_dom_sf"/>
</dbReference>
<protein>
    <submittedName>
        <fullName evidence="4">NAD-dependent epimerase/dehydratase family protein</fullName>
    </submittedName>
</protein>
<dbReference type="RefSeq" id="WP_135431098.1">
    <property type="nucleotide sequence ID" value="NZ_SRLA01000001.1"/>
</dbReference>
<evidence type="ECO:0000256" key="1">
    <source>
        <dbReference type="ARBA" id="ARBA00023002"/>
    </source>
</evidence>
<evidence type="ECO:0000313" key="5">
    <source>
        <dbReference type="Proteomes" id="UP000298337"/>
    </source>
</evidence>
<dbReference type="Gene3D" id="3.40.50.720">
    <property type="entry name" value="NAD(P)-binding Rossmann-like Domain"/>
    <property type="match status" value="1"/>
</dbReference>
<accession>A0A4Z0PCG5</accession>
<dbReference type="Proteomes" id="UP000298337">
    <property type="component" value="Unassembled WGS sequence"/>
</dbReference>
<dbReference type="OrthoDB" id="596910at2"/>
<dbReference type="GO" id="GO:0016616">
    <property type="term" value="F:oxidoreductase activity, acting on the CH-OH group of donors, NAD or NADP as acceptor"/>
    <property type="evidence" value="ECO:0007669"/>
    <property type="project" value="TreeGrafter"/>
</dbReference>
<dbReference type="Pfam" id="PF01370">
    <property type="entry name" value="Epimerase"/>
    <property type="match status" value="1"/>
</dbReference>
<dbReference type="PANTHER" id="PTHR10366">
    <property type="entry name" value="NAD DEPENDENT EPIMERASE/DEHYDRATASE"/>
    <property type="match status" value="1"/>
</dbReference>
<organism evidence="4 5">
    <name type="scientific">Hymenobacter fodinae</name>
    <dbReference type="NCBI Taxonomy" id="2510796"/>
    <lineage>
        <taxon>Bacteria</taxon>
        <taxon>Pseudomonadati</taxon>
        <taxon>Bacteroidota</taxon>
        <taxon>Cytophagia</taxon>
        <taxon>Cytophagales</taxon>
        <taxon>Hymenobacteraceae</taxon>
        <taxon>Hymenobacter</taxon>
    </lineage>
</organism>
<feature type="domain" description="NAD-dependent epimerase/dehydratase" evidence="3">
    <location>
        <begin position="2"/>
        <end position="219"/>
    </location>
</feature>
<dbReference type="EMBL" id="SRLA01000001">
    <property type="protein sequence ID" value="TGE09923.1"/>
    <property type="molecule type" value="Genomic_DNA"/>
</dbReference>
<gene>
    <name evidence="4" type="ORF">EU556_03610</name>
</gene>
<dbReference type="InterPro" id="IPR001509">
    <property type="entry name" value="Epimerase_deHydtase"/>
</dbReference>
<evidence type="ECO:0000313" key="4">
    <source>
        <dbReference type="EMBL" id="TGE09923.1"/>
    </source>
</evidence>
<dbReference type="AlphaFoldDB" id="A0A4Z0PCG5"/>
<comment type="similarity">
    <text evidence="2">Belongs to the NAD(P)-dependent epimerase/dehydratase family. Dihydroflavonol-4-reductase subfamily.</text>
</comment>
<reference evidence="4 5" key="1">
    <citation type="submission" date="2019-04" db="EMBL/GenBank/DDBJ databases">
        <authorList>
            <person name="Feng G."/>
            <person name="Zhang J."/>
            <person name="Zhu H."/>
        </authorList>
    </citation>
    <scope>NUCLEOTIDE SEQUENCE [LARGE SCALE GENOMIC DNA]</scope>
    <source>
        <strain evidence="4 5">92R-1</strain>
    </source>
</reference>
<proteinExistence type="inferred from homology"/>
<comment type="caution">
    <text evidence="4">The sequence shown here is derived from an EMBL/GenBank/DDBJ whole genome shotgun (WGS) entry which is preliminary data.</text>
</comment>
<keyword evidence="5" id="KW-1185">Reference proteome</keyword>
<name>A0A4Z0PCG5_9BACT</name>
<dbReference type="SUPFAM" id="SSF51735">
    <property type="entry name" value="NAD(P)-binding Rossmann-fold domains"/>
    <property type="match status" value="1"/>
</dbReference>
<evidence type="ECO:0000259" key="3">
    <source>
        <dbReference type="Pfam" id="PF01370"/>
    </source>
</evidence>
<sequence length="343" mass="37197">MIFVTGGSGLVGSFLIAELVARGESVRALYRGENIPSIANAGQVEWVQGDLRDALGLRVALEGVTHVFHCAGLVSYAPQDETALLQINVEGTANVVDACLERPGIRLGYVSSVAALGSKSGEQPAGPVQLDETAKWDLGAEHNAYATSKYLAELEVWRGVSEGLQAIAVNPSVILGPADWNRSSTRLFRYAYDQHAFYTPGNINVVDVRDVVDMLLRLTLDTAISGERFVLSAQAIPLRDFLAQAAACFRRKPPTVAVPNWAAETIWRLEHVRSVLTGARPLITKDTARAGRRPVEYRAEKVQRVLGKSFRALSDTITWCCQELIAHQSTTKQPVPPAGVLGQ</sequence>
<evidence type="ECO:0000256" key="2">
    <source>
        <dbReference type="ARBA" id="ARBA00023445"/>
    </source>
</evidence>